<feature type="region of interest" description="Disordered" evidence="1">
    <location>
        <begin position="357"/>
        <end position="397"/>
    </location>
</feature>
<accession>A0A5A8CJ78</accession>
<keyword evidence="2" id="KW-1133">Transmembrane helix</keyword>
<organism evidence="4 5">
    <name type="scientific">Cafeteria roenbergensis</name>
    <name type="common">Marine flagellate</name>
    <dbReference type="NCBI Taxonomy" id="33653"/>
    <lineage>
        <taxon>Eukaryota</taxon>
        <taxon>Sar</taxon>
        <taxon>Stramenopiles</taxon>
        <taxon>Bigyra</taxon>
        <taxon>Opalozoa</taxon>
        <taxon>Bicosoecida</taxon>
        <taxon>Cafeteriaceae</taxon>
        <taxon>Cafeteria</taxon>
    </lineage>
</organism>
<feature type="compositionally biased region" description="Gly residues" evidence="1">
    <location>
        <begin position="364"/>
        <end position="373"/>
    </location>
</feature>
<dbReference type="EMBL" id="VLTN01000017">
    <property type="protein sequence ID" value="KAA0153102.1"/>
    <property type="molecule type" value="Genomic_DNA"/>
</dbReference>
<dbReference type="AlphaFoldDB" id="A0A5A8CJ78"/>
<sequence length="397" mass="40476">MRGVTACLAALVLLAALPARAQVAPQGVSATCNAATTKLVTSIMPAIEKFQDANPGCLTKCNPEVASACESDCVAGLSDFSAACKSAGGHLYIVAHRIFFDAPNTPEQRVNQYQCLSPSCEGSNDMLVYDAFFQAVLCNNRFGGAPVKECFADLRPFAALTPGCQAGVDTAATSADLVKALATYQDANKQCFAACDPRGTKACDATCYETSGELASACSAAGGEVQALQADVALAKAVGNATIRYLECAPKPCTEQAALPAYEEDRAADYCDEFSAMDVASCSVQLLPGGLGPSAGSIIGGLAAATAAIALTGFLAYHGSIRAGWVRRESIPAPTRRVCECACILERCGSSRGSTLGAYSSTTSGGGVGGTPSYGGSSRGAPDHLGASRTSGYSSIP</sequence>
<feature type="signal peptide" evidence="3">
    <location>
        <begin position="1"/>
        <end position="21"/>
    </location>
</feature>
<keyword evidence="2" id="KW-0472">Membrane</keyword>
<keyword evidence="5" id="KW-1185">Reference proteome</keyword>
<evidence type="ECO:0000256" key="1">
    <source>
        <dbReference type="SAM" id="MobiDB-lite"/>
    </source>
</evidence>
<proteinExistence type="predicted"/>
<protein>
    <submittedName>
        <fullName evidence="4">Uncharacterized protein</fullName>
    </submittedName>
</protein>
<evidence type="ECO:0000313" key="5">
    <source>
        <dbReference type="Proteomes" id="UP000323011"/>
    </source>
</evidence>
<evidence type="ECO:0000256" key="3">
    <source>
        <dbReference type="SAM" id="SignalP"/>
    </source>
</evidence>
<keyword evidence="2" id="KW-0812">Transmembrane</keyword>
<gene>
    <name evidence="4" type="ORF">FNF29_03290</name>
</gene>
<evidence type="ECO:0000256" key="2">
    <source>
        <dbReference type="SAM" id="Phobius"/>
    </source>
</evidence>
<reference evidence="4 5" key="1">
    <citation type="submission" date="2019-07" db="EMBL/GenBank/DDBJ databases">
        <title>Genomes of Cafeteria roenbergensis.</title>
        <authorList>
            <person name="Fischer M.G."/>
            <person name="Hackl T."/>
            <person name="Roman M."/>
        </authorList>
    </citation>
    <scope>NUCLEOTIDE SEQUENCE [LARGE SCALE GENOMIC DNA]</scope>
    <source>
        <strain evidence="4 5">BVI</strain>
    </source>
</reference>
<dbReference type="Proteomes" id="UP000323011">
    <property type="component" value="Unassembled WGS sequence"/>
</dbReference>
<keyword evidence="3" id="KW-0732">Signal</keyword>
<name>A0A5A8CJ78_CAFRO</name>
<evidence type="ECO:0000313" key="4">
    <source>
        <dbReference type="EMBL" id="KAA0153102.1"/>
    </source>
</evidence>
<feature type="chain" id="PRO_5023141300" evidence="3">
    <location>
        <begin position="22"/>
        <end position="397"/>
    </location>
</feature>
<feature type="compositionally biased region" description="Polar residues" evidence="1">
    <location>
        <begin position="388"/>
        <end position="397"/>
    </location>
</feature>
<feature type="transmembrane region" description="Helical" evidence="2">
    <location>
        <begin position="295"/>
        <end position="317"/>
    </location>
</feature>
<comment type="caution">
    <text evidence="4">The sequence shown here is derived from an EMBL/GenBank/DDBJ whole genome shotgun (WGS) entry which is preliminary data.</text>
</comment>